<evidence type="ECO:0000313" key="1">
    <source>
        <dbReference type="EMBL" id="KAK5080552.1"/>
    </source>
</evidence>
<keyword evidence="2" id="KW-1185">Reference proteome</keyword>
<gene>
    <name evidence="1" type="ORF">LTR05_008495</name>
</gene>
<evidence type="ECO:0000313" key="2">
    <source>
        <dbReference type="Proteomes" id="UP001309876"/>
    </source>
</evidence>
<dbReference type="Proteomes" id="UP001309876">
    <property type="component" value="Unassembled WGS sequence"/>
</dbReference>
<name>A0AAN7PS76_9EURO</name>
<proteinExistence type="predicted"/>
<accession>A0AAN7PS76</accession>
<dbReference type="AlphaFoldDB" id="A0AAN7PS76"/>
<organism evidence="1 2">
    <name type="scientific">Lithohypha guttulata</name>
    <dbReference type="NCBI Taxonomy" id="1690604"/>
    <lineage>
        <taxon>Eukaryota</taxon>
        <taxon>Fungi</taxon>
        <taxon>Dikarya</taxon>
        <taxon>Ascomycota</taxon>
        <taxon>Pezizomycotina</taxon>
        <taxon>Eurotiomycetes</taxon>
        <taxon>Chaetothyriomycetidae</taxon>
        <taxon>Chaetothyriales</taxon>
        <taxon>Trichomeriaceae</taxon>
        <taxon>Lithohypha</taxon>
    </lineage>
</organism>
<dbReference type="EMBL" id="JAVRRJ010000013">
    <property type="protein sequence ID" value="KAK5080552.1"/>
    <property type="molecule type" value="Genomic_DNA"/>
</dbReference>
<comment type="caution">
    <text evidence="1">The sequence shown here is derived from an EMBL/GenBank/DDBJ whole genome shotgun (WGS) entry which is preliminary data.</text>
</comment>
<sequence>MSTRVKVKLKSADPARKPVVDRIILIWTPPQSIWSSRIQVRCMESAMRNTDKAQKLVADVDYTYKERVKTFRSSAAAQDADVLREFRSRQQELFKTFRARCREQLAEDPNWKKWNELVLREVRMRARQMARMELELVID</sequence>
<protein>
    <submittedName>
        <fullName evidence="1">Uncharacterized protein</fullName>
    </submittedName>
</protein>
<reference evidence="1 2" key="1">
    <citation type="submission" date="2023-08" db="EMBL/GenBank/DDBJ databases">
        <title>Black Yeasts Isolated from many extreme environments.</title>
        <authorList>
            <person name="Coleine C."/>
            <person name="Stajich J.E."/>
            <person name="Selbmann L."/>
        </authorList>
    </citation>
    <scope>NUCLEOTIDE SEQUENCE [LARGE SCALE GENOMIC DNA]</scope>
    <source>
        <strain evidence="1 2">CCFEE 5910</strain>
    </source>
</reference>